<feature type="region of interest" description="Disordered" evidence="3">
    <location>
        <begin position="177"/>
        <end position="199"/>
    </location>
</feature>
<feature type="region of interest" description="Disordered" evidence="3">
    <location>
        <begin position="342"/>
        <end position="380"/>
    </location>
</feature>
<reference evidence="5" key="1">
    <citation type="journal article" date="2019" name="Int. J. Syst. Evol. Microbiol.">
        <title>The Global Catalogue of Microorganisms (GCM) 10K type strain sequencing project: providing services to taxonomists for standard genome sequencing and annotation.</title>
        <authorList>
            <consortium name="The Broad Institute Genomics Platform"/>
            <consortium name="The Broad Institute Genome Sequencing Center for Infectious Disease"/>
            <person name="Wu L."/>
            <person name="Ma J."/>
        </authorList>
    </citation>
    <scope>NUCLEOTIDE SEQUENCE [LARGE SCALE GENOMIC DNA]</scope>
    <source>
        <strain evidence="5">JCM 18531</strain>
    </source>
</reference>
<evidence type="ECO:0008006" key="6">
    <source>
        <dbReference type="Google" id="ProtNLM"/>
    </source>
</evidence>
<evidence type="ECO:0000256" key="1">
    <source>
        <dbReference type="ARBA" id="ARBA00004613"/>
    </source>
</evidence>
<keyword evidence="2" id="KW-0964">Secreted</keyword>
<dbReference type="PANTHER" id="PTHR38340:SF1">
    <property type="entry name" value="S-LAYER PROTEIN"/>
    <property type="match status" value="1"/>
</dbReference>
<keyword evidence="5" id="KW-1185">Reference proteome</keyword>
<evidence type="ECO:0000256" key="3">
    <source>
        <dbReference type="SAM" id="MobiDB-lite"/>
    </source>
</evidence>
<dbReference type="InterPro" id="IPR011049">
    <property type="entry name" value="Serralysin-like_metalloprot_C"/>
</dbReference>
<dbReference type="Proteomes" id="UP001499974">
    <property type="component" value="Unassembled WGS sequence"/>
</dbReference>
<dbReference type="PRINTS" id="PR00313">
    <property type="entry name" value="CABNDNGRPT"/>
</dbReference>
<dbReference type="InterPro" id="IPR038332">
    <property type="entry name" value="PPE_sf"/>
</dbReference>
<dbReference type="PROSITE" id="PS00330">
    <property type="entry name" value="HEMOLYSIN_CALCIUM"/>
    <property type="match status" value="3"/>
</dbReference>
<name>A0ABP8XIW0_9ACTN</name>
<organism evidence="4 5">
    <name type="scientific">Nocardioides conyzicola</name>
    <dbReference type="NCBI Taxonomy" id="1651781"/>
    <lineage>
        <taxon>Bacteria</taxon>
        <taxon>Bacillati</taxon>
        <taxon>Actinomycetota</taxon>
        <taxon>Actinomycetes</taxon>
        <taxon>Propionibacteriales</taxon>
        <taxon>Nocardioidaceae</taxon>
        <taxon>Nocardioides</taxon>
    </lineage>
</organism>
<evidence type="ECO:0000313" key="5">
    <source>
        <dbReference type="Proteomes" id="UP001499974"/>
    </source>
</evidence>
<dbReference type="Gene3D" id="2.150.10.10">
    <property type="entry name" value="Serralysin-like metalloprotease, C-terminal"/>
    <property type="match status" value="2"/>
</dbReference>
<dbReference type="RefSeq" id="WP_345521951.1">
    <property type="nucleotide sequence ID" value="NZ_BAABKM010000002.1"/>
</dbReference>
<feature type="region of interest" description="Disordered" evidence="3">
    <location>
        <begin position="547"/>
        <end position="567"/>
    </location>
</feature>
<comment type="caution">
    <text evidence="4">The sequence shown here is derived from an EMBL/GenBank/DDBJ whole genome shotgun (WGS) entry which is preliminary data.</text>
</comment>
<dbReference type="SUPFAM" id="SSF51120">
    <property type="entry name" value="beta-Roll"/>
    <property type="match status" value="1"/>
</dbReference>
<protein>
    <recommendedName>
        <fullName evidence="6">Calcium-binding protein</fullName>
    </recommendedName>
</protein>
<dbReference type="InterPro" id="IPR001343">
    <property type="entry name" value="Hemolysn_Ca-bd"/>
</dbReference>
<dbReference type="Pfam" id="PF14891">
    <property type="entry name" value="Peptidase_M91"/>
    <property type="match status" value="1"/>
</dbReference>
<dbReference type="Gene3D" id="1.20.1260.20">
    <property type="entry name" value="PPE superfamily"/>
    <property type="match status" value="1"/>
</dbReference>
<comment type="subcellular location">
    <subcellularLocation>
        <location evidence="1">Secreted</location>
    </subcellularLocation>
</comment>
<dbReference type="InterPro" id="IPR050557">
    <property type="entry name" value="RTX_toxin/Mannuronan_C5-epim"/>
</dbReference>
<dbReference type="InterPro" id="IPR028208">
    <property type="entry name" value="Effector_pro_NleD-like"/>
</dbReference>
<evidence type="ECO:0000313" key="4">
    <source>
        <dbReference type="EMBL" id="GAA4707804.1"/>
    </source>
</evidence>
<gene>
    <name evidence="4" type="ORF">GCM10023349_27940</name>
</gene>
<proteinExistence type="predicted"/>
<evidence type="ECO:0000256" key="2">
    <source>
        <dbReference type="ARBA" id="ARBA00022525"/>
    </source>
</evidence>
<dbReference type="Pfam" id="PF00353">
    <property type="entry name" value="HemolysinCabind"/>
    <property type="match status" value="3"/>
</dbReference>
<dbReference type="EMBL" id="BAABKM010000002">
    <property type="protein sequence ID" value="GAA4707804.1"/>
    <property type="molecule type" value="Genomic_DNA"/>
</dbReference>
<dbReference type="InterPro" id="IPR018511">
    <property type="entry name" value="Hemolysin-typ_Ca-bd_CS"/>
</dbReference>
<feature type="region of interest" description="Disordered" evidence="3">
    <location>
        <begin position="287"/>
        <end position="310"/>
    </location>
</feature>
<dbReference type="PANTHER" id="PTHR38340">
    <property type="entry name" value="S-LAYER PROTEIN"/>
    <property type="match status" value="1"/>
</dbReference>
<sequence length="588" mass="61987">MPEGIFDLHDEAARLDTASTAWADLASGITTASDGVDEAARTARDAGWEGKTAESYDAHRKSLVADLDTASGLAESLASTLSAAAGSVRICQGRLDQEWAKVASLTRMPLPGGGFYFQTEDEAERKRADEAVANAQAHRAELDATLATDTAALNQAATAWAQLTSTWAPVADGSRDGFDGVPSDGNEVGVITDGDRTIFSTGSGNDDIRVEIDPKTGERVVTVNGQSYRVPDGQDLVIRAGGGTDTIDVPAGTDVDVTLIGGEGNDTITTRGGDDTILGMDGEDKIDAGDGGDRVSGGADADYLDGQGGDDTVVGGSGRDTLYGMGGDDVLSGGEGQDYLEGADGDDRLDGGEGNDILSGGKDDDTIHGGGGDDVTYAGRGHDTTYAGSGNDTSYVEGTDASYDTEKRVTVEIPDTGSFIKVEGSPEFVARVQADLEMLRGSPTGQQMLENLQDNHDNSGFLGFNKESLTIREYPTPDNSTATPSGNDNTIEYSTHFNTLYDGPPSAVLYHEMAHVYDYMNDTLADGTYQGEDLQDVGDNNRERVAAGLPIDDDNDPDTPERIDPRHPYVYTENGLREEMGAPHRDHY</sequence>
<accession>A0ABP8XIW0</accession>